<protein>
    <submittedName>
        <fullName evidence="1">Uncharacterized protein</fullName>
    </submittedName>
</protein>
<proteinExistence type="predicted"/>
<dbReference type="RefSeq" id="WP_111345037.1">
    <property type="nucleotide sequence ID" value="NZ_QLII01000001.1"/>
</dbReference>
<sequence length="63" mass="7128">MLTKYDLVNVPEGGVDHLVESRRYSINDQLTDQDAEVLINAGLGHYFKLKPTKADEKDNPKAR</sequence>
<dbReference type="OrthoDB" id="9870697at2"/>
<evidence type="ECO:0000313" key="1">
    <source>
        <dbReference type="EMBL" id="RAI75999.1"/>
    </source>
</evidence>
<reference evidence="1 2" key="1">
    <citation type="submission" date="2018-06" db="EMBL/GenBank/DDBJ databases">
        <title>Spirosoma sp. HMF3257 Genome sequencing and assembly.</title>
        <authorList>
            <person name="Kang H."/>
            <person name="Cha I."/>
            <person name="Kim H."/>
            <person name="Kang J."/>
            <person name="Joh K."/>
        </authorList>
    </citation>
    <scope>NUCLEOTIDE SEQUENCE [LARGE SCALE GENOMIC DNA]</scope>
    <source>
        <strain evidence="1 2">HMF3257</strain>
    </source>
</reference>
<accession>A0A327NNN2</accession>
<dbReference type="Proteomes" id="UP000249016">
    <property type="component" value="Unassembled WGS sequence"/>
</dbReference>
<name>A0A327NNN2_9BACT</name>
<gene>
    <name evidence="1" type="ORF">HMF3257_20785</name>
</gene>
<organism evidence="1 2">
    <name type="scientific">Spirosoma telluris</name>
    <dbReference type="NCBI Taxonomy" id="2183553"/>
    <lineage>
        <taxon>Bacteria</taxon>
        <taxon>Pseudomonadati</taxon>
        <taxon>Bacteroidota</taxon>
        <taxon>Cytophagia</taxon>
        <taxon>Cytophagales</taxon>
        <taxon>Cytophagaceae</taxon>
        <taxon>Spirosoma</taxon>
    </lineage>
</organism>
<dbReference type="EMBL" id="QLII01000001">
    <property type="protein sequence ID" value="RAI75999.1"/>
    <property type="molecule type" value="Genomic_DNA"/>
</dbReference>
<comment type="caution">
    <text evidence="1">The sequence shown here is derived from an EMBL/GenBank/DDBJ whole genome shotgun (WGS) entry which is preliminary data.</text>
</comment>
<evidence type="ECO:0000313" key="2">
    <source>
        <dbReference type="Proteomes" id="UP000249016"/>
    </source>
</evidence>
<dbReference type="AlphaFoldDB" id="A0A327NNN2"/>
<keyword evidence="2" id="KW-1185">Reference proteome</keyword>